<dbReference type="PANTHER" id="PTHR19300">
    <property type="entry name" value="BETA-1,4-GALACTOSYLTRANSFERASE"/>
    <property type="match status" value="1"/>
</dbReference>
<keyword evidence="1" id="KW-0808">Transferase</keyword>
<feature type="domain" description="Galactosyltransferase C-terminal" evidence="2">
    <location>
        <begin position="2"/>
        <end position="69"/>
    </location>
</feature>
<dbReference type="SUPFAM" id="SSF53448">
    <property type="entry name" value="Nucleotide-diphospho-sugar transferases"/>
    <property type="match status" value="1"/>
</dbReference>
<evidence type="ECO:0000313" key="4">
    <source>
        <dbReference type="WBParaSite" id="PSAMB.scaffold1840size27400.g15238.t1"/>
    </source>
</evidence>
<dbReference type="PRINTS" id="PR02050">
    <property type="entry name" value="B14GALTRFASE"/>
</dbReference>
<dbReference type="AlphaFoldDB" id="A0A914VDK7"/>
<dbReference type="WBParaSite" id="PSAMB.scaffold1840size27400.g15238.t1">
    <property type="protein sequence ID" value="PSAMB.scaffold1840size27400.g15238.t1"/>
    <property type="gene ID" value="PSAMB.scaffold1840size27400.g15238"/>
</dbReference>
<evidence type="ECO:0000313" key="3">
    <source>
        <dbReference type="Proteomes" id="UP000887566"/>
    </source>
</evidence>
<dbReference type="GO" id="GO:0005975">
    <property type="term" value="P:carbohydrate metabolic process"/>
    <property type="evidence" value="ECO:0007669"/>
    <property type="project" value="InterPro"/>
</dbReference>
<dbReference type="Proteomes" id="UP000887566">
    <property type="component" value="Unplaced"/>
</dbReference>
<sequence length="117" mass="13447">MNWTMPYDGYFGGVVAATAAQFQKVNGYANRFWDRSGEDDEFKLRAEASGQRFSRVPITEGRYLTFEHEKNKGNETTIEQTINLAETSKMWKEDVALLFAKLSNCVNFKCLLTKRMS</sequence>
<proteinExistence type="predicted"/>
<dbReference type="Pfam" id="PF02709">
    <property type="entry name" value="Glyco_transf_7C"/>
    <property type="match status" value="1"/>
</dbReference>
<dbReference type="GO" id="GO:0005794">
    <property type="term" value="C:Golgi apparatus"/>
    <property type="evidence" value="ECO:0007669"/>
    <property type="project" value="TreeGrafter"/>
</dbReference>
<dbReference type="InterPro" id="IPR027791">
    <property type="entry name" value="Galactosyl_T_C"/>
</dbReference>
<protein>
    <submittedName>
        <fullName evidence="4">Galactosyltransferase C-terminal domain-containing protein</fullName>
    </submittedName>
</protein>
<name>A0A914VDK7_9BILA</name>
<evidence type="ECO:0000259" key="2">
    <source>
        <dbReference type="Pfam" id="PF02709"/>
    </source>
</evidence>
<dbReference type="InterPro" id="IPR029044">
    <property type="entry name" value="Nucleotide-diphossugar_trans"/>
</dbReference>
<reference evidence="4" key="1">
    <citation type="submission" date="2022-11" db="UniProtKB">
        <authorList>
            <consortium name="WormBaseParasite"/>
        </authorList>
    </citation>
    <scope>IDENTIFICATION</scope>
</reference>
<evidence type="ECO:0000256" key="1">
    <source>
        <dbReference type="ARBA" id="ARBA00022679"/>
    </source>
</evidence>
<dbReference type="PANTHER" id="PTHR19300:SF57">
    <property type="entry name" value="BETA-1,4-N-ACETYLGALACTOSAMINYLTRANSFERASE"/>
    <property type="match status" value="1"/>
</dbReference>
<dbReference type="Gene3D" id="3.90.550.10">
    <property type="entry name" value="Spore Coat Polysaccharide Biosynthesis Protein SpsA, Chain A"/>
    <property type="match status" value="1"/>
</dbReference>
<organism evidence="3 4">
    <name type="scientific">Plectus sambesii</name>
    <dbReference type="NCBI Taxonomy" id="2011161"/>
    <lineage>
        <taxon>Eukaryota</taxon>
        <taxon>Metazoa</taxon>
        <taxon>Ecdysozoa</taxon>
        <taxon>Nematoda</taxon>
        <taxon>Chromadorea</taxon>
        <taxon>Plectida</taxon>
        <taxon>Plectina</taxon>
        <taxon>Plectoidea</taxon>
        <taxon>Plectidae</taxon>
        <taxon>Plectus</taxon>
    </lineage>
</organism>
<keyword evidence="3" id="KW-1185">Reference proteome</keyword>
<dbReference type="GO" id="GO:0008378">
    <property type="term" value="F:galactosyltransferase activity"/>
    <property type="evidence" value="ECO:0007669"/>
    <property type="project" value="TreeGrafter"/>
</dbReference>
<dbReference type="InterPro" id="IPR003859">
    <property type="entry name" value="Galactosyl_T"/>
</dbReference>
<accession>A0A914VDK7</accession>